<reference evidence="3 4" key="1">
    <citation type="journal article" date="2018" name="Int. J. Syst. Evol. Microbiol.">
        <title>Bifidobacterium callitrichidarum sp. nov. from the faeces of the emperor tamarin (Saguinus imperator).</title>
        <authorList>
            <person name="Modesto M."/>
            <person name="Michelini S."/>
            <person name="Sansosti M.C."/>
            <person name="De Filippo C."/>
            <person name="Cavalieri D."/>
            <person name="Qvirist L."/>
            <person name="Andlid T."/>
            <person name="Spiezio C."/>
            <person name="Sandri C."/>
            <person name="Pascarelli S."/>
            <person name="Sgorbati B."/>
            <person name="Mattarelli P."/>
        </authorList>
    </citation>
    <scope>NUCLEOTIDE SEQUENCE [LARGE SCALE GENOMIC DNA]</scope>
    <source>
        <strain evidence="3 4">TRI 5</strain>
    </source>
</reference>
<protein>
    <submittedName>
        <fullName evidence="3">CHAP domain-containing protein</fullName>
    </submittedName>
</protein>
<dbReference type="Proteomes" id="UP000245876">
    <property type="component" value="Unassembled WGS sequence"/>
</dbReference>
<keyword evidence="4" id="KW-1185">Reference proteome</keyword>
<dbReference type="EMBL" id="QFFM01000003">
    <property type="protein sequence ID" value="PWG66788.1"/>
    <property type="molecule type" value="Genomic_DNA"/>
</dbReference>
<accession>A0A2U2NCH4</accession>
<evidence type="ECO:0000259" key="2">
    <source>
        <dbReference type="PROSITE" id="PS50911"/>
    </source>
</evidence>
<gene>
    <name evidence="3" type="ORF">DF196_01800</name>
</gene>
<dbReference type="SUPFAM" id="SSF54001">
    <property type="entry name" value="Cysteine proteinases"/>
    <property type="match status" value="1"/>
</dbReference>
<evidence type="ECO:0000313" key="4">
    <source>
        <dbReference type="Proteomes" id="UP000245876"/>
    </source>
</evidence>
<evidence type="ECO:0000256" key="1">
    <source>
        <dbReference type="SAM" id="MobiDB-lite"/>
    </source>
</evidence>
<dbReference type="OrthoDB" id="3240061at2"/>
<proteinExistence type="predicted"/>
<dbReference type="InterPro" id="IPR038765">
    <property type="entry name" value="Papain-like_cys_pep_sf"/>
</dbReference>
<dbReference type="PROSITE" id="PS50911">
    <property type="entry name" value="CHAP"/>
    <property type="match status" value="1"/>
</dbReference>
<feature type="region of interest" description="Disordered" evidence="1">
    <location>
        <begin position="49"/>
        <end position="71"/>
    </location>
</feature>
<dbReference type="InterPro" id="IPR007921">
    <property type="entry name" value="CHAP_dom"/>
</dbReference>
<organism evidence="3 4">
    <name type="scientific">Bifidobacterium callitrichidarum</name>
    <dbReference type="NCBI Taxonomy" id="2052941"/>
    <lineage>
        <taxon>Bacteria</taxon>
        <taxon>Bacillati</taxon>
        <taxon>Actinomycetota</taxon>
        <taxon>Actinomycetes</taxon>
        <taxon>Bifidobacteriales</taxon>
        <taxon>Bifidobacteriaceae</taxon>
        <taxon>Bifidobacterium</taxon>
    </lineage>
</organism>
<comment type="caution">
    <text evidence="3">The sequence shown here is derived from an EMBL/GenBank/DDBJ whole genome shotgun (WGS) entry which is preliminary data.</text>
</comment>
<dbReference type="AlphaFoldDB" id="A0A2U2NCH4"/>
<name>A0A2U2NCH4_9BIFI</name>
<feature type="region of interest" description="Disordered" evidence="1">
    <location>
        <begin position="1"/>
        <end position="24"/>
    </location>
</feature>
<feature type="domain" description="Peptidase C51" evidence="2">
    <location>
        <begin position="105"/>
        <end position="234"/>
    </location>
</feature>
<sequence length="235" mass="24553">MAPSQLPSAVASPASDTDTKLDGTTVTGVKNVKFDSKTALTSNQLIASNTRSNAASRGDDRGTLQSEQETGSWDLGEALSITTGNGQKIDASNPVIKVLVNSRDSGSVPAGFNPNHATGDNGNAYPYGQCTWWAYKRRAELGMPVGSNLGNGSQWAASAQSLGYWVDQTPRQGDVAVYGAGQQGADAVYGHVAVVEAVNDDGSIVISESNVNGQIGPFQRTVSADNAKALQYIHY</sequence>
<dbReference type="Gene3D" id="3.90.1720.10">
    <property type="entry name" value="endopeptidase domain like (from Nostoc punctiforme)"/>
    <property type="match status" value="1"/>
</dbReference>
<dbReference type="Pfam" id="PF05257">
    <property type="entry name" value="CHAP"/>
    <property type="match status" value="1"/>
</dbReference>
<evidence type="ECO:0000313" key="3">
    <source>
        <dbReference type="EMBL" id="PWG66788.1"/>
    </source>
</evidence>